<gene>
    <name evidence="1" type="ORF">GJ744_006658</name>
</gene>
<sequence length="62" mass="7096">MKNTSTDCSIFSDPRLQGCTRPGNYRDSQPDEHDTFGKVPLLHVFAIQAAIFQRTTYVPFIY</sequence>
<dbReference type="EMBL" id="JAACFV010000030">
    <property type="protein sequence ID" value="KAF7510379.1"/>
    <property type="molecule type" value="Genomic_DNA"/>
</dbReference>
<keyword evidence="2" id="KW-1185">Reference proteome</keyword>
<proteinExistence type="predicted"/>
<evidence type="ECO:0000313" key="2">
    <source>
        <dbReference type="Proteomes" id="UP000606974"/>
    </source>
</evidence>
<protein>
    <submittedName>
        <fullName evidence="1">Uncharacterized protein</fullName>
    </submittedName>
</protein>
<name>A0A8H7AN00_9EURO</name>
<organism evidence="1 2">
    <name type="scientific">Endocarpon pusillum</name>
    <dbReference type="NCBI Taxonomy" id="364733"/>
    <lineage>
        <taxon>Eukaryota</taxon>
        <taxon>Fungi</taxon>
        <taxon>Dikarya</taxon>
        <taxon>Ascomycota</taxon>
        <taxon>Pezizomycotina</taxon>
        <taxon>Eurotiomycetes</taxon>
        <taxon>Chaetothyriomycetidae</taxon>
        <taxon>Verrucariales</taxon>
        <taxon>Verrucariaceae</taxon>
        <taxon>Endocarpon</taxon>
    </lineage>
</organism>
<accession>A0A8H7AN00</accession>
<dbReference type="AlphaFoldDB" id="A0A8H7AN00"/>
<evidence type="ECO:0000313" key="1">
    <source>
        <dbReference type="EMBL" id="KAF7510379.1"/>
    </source>
</evidence>
<dbReference type="Proteomes" id="UP000606974">
    <property type="component" value="Unassembled WGS sequence"/>
</dbReference>
<reference evidence="1" key="1">
    <citation type="submission" date="2020-02" db="EMBL/GenBank/DDBJ databases">
        <authorList>
            <person name="Palmer J.M."/>
        </authorList>
    </citation>
    <scope>NUCLEOTIDE SEQUENCE</scope>
    <source>
        <strain evidence="1">EPUS1.4</strain>
        <tissue evidence="1">Thallus</tissue>
    </source>
</reference>
<comment type="caution">
    <text evidence="1">The sequence shown here is derived from an EMBL/GenBank/DDBJ whole genome shotgun (WGS) entry which is preliminary data.</text>
</comment>